<dbReference type="InterPro" id="IPR001279">
    <property type="entry name" value="Metallo-B-lactamas"/>
</dbReference>
<dbReference type="InterPro" id="IPR052533">
    <property type="entry name" value="WalJ/YycJ-like"/>
</dbReference>
<name>A0ABW5XZR6_9BACL</name>
<evidence type="ECO:0000313" key="2">
    <source>
        <dbReference type="EMBL" id="MFD2868510.1"/>
    </source>
</evidence>
<dbReference type="EMBL" id="JBHUOR010000041">
    <property type="protein sequence ID" value="MFD2868510.1"/>
    <property type="molecule type" value="Genomic_DNA"/>
</dbReference>
<accession>A0ABW5XZR6</accession>
<dbReference type="InterPro" id="IPR036866">
    <property type="entry name" value="RibonucZ/Hydroxyglut_hydro"/>
</dbReference>
<sequence>MGLVITTIASGSKGNAYHISDGQTSLLLEAGVPFKQIQKALKFNLQSPVGCLITHEHMDHAKYTNQMLSAAINCYMSTGTASALNIEHHRIKTIQANKQYQIGTWTIIGFDVQHDVNEPFGFLIRSKEGDVLLFATDTYYIKQRFSGITHMMIECNYAQSVLDQNLEDGKIHNFLYKRVMKSHFSLENLIEFIKANDLSQVEEIHLLHLSDKNSDEKLMYETIAKLTGKRVIIAKGE</sequence>
<dbReference type="PANTHER" id="PTHR47619:SF1">
    <property type="entry name" value="EXODEOXYRIBONUCLEASE WALJ"/>
    <property type="match status" value="1"/>
</dbReference>
<dbReference type="PANTHER" id="PTHR47619">
    <property type="entry name" value="METALLO-HYDROLASE YYCJ-RELATED"/>
    <property type="match status" value="1"/>
</dbReference>
<dbReference type="RefSeq" id="WP_380147565.1">
    <property type="nucleotide sequence ID" value="NZ_JBHUOR010000041.1"/>
</dbReference>
<feature type="domain" description="Metallo-beta-lactamase" evidence="1">
    <location>
        <begin position="44"/>
        <end position="195"/>
    </location>
</feature>
<evidence type="ECO:0000313" key="3">
    <source>
        <dbReference type="Proteomes" id="UP001597568"/>
    </source>
</evidence>
<gene>
    <name evidence="2" type="ORF">ACFSY7_08360</name>
</gene>
<proteinExistence type="predicted"/>
<reference evidence="3" key="1">
    <citation type="journal article" date="2019" name="Int. J. Syst. Evol. Microbiol.">
        <title>The Global Catalogue of Microorganisms (GCM) 10K type strain sequencing project: providing services to taxonomists for standard genome sequencing and annotation.</title>
        <authorList>
            <consortium name="The Broad Institute Genomics Platform"/>
            <consortium name="The Broad Institute Genome Sequencing Center for Infectious Disease"/>
            <person name="Wu L."/>
            <person name="Ma J."/>
        </authorList>
    </citation>
    <scope>NUCLEOTIDE SEQUENCE [LARGE SCALE GENOMIC DNA]</scope>
    <source>
        <strain evidence="3">KCTC 33522</strain>
    </source>
</reference>
<dbReference type="Pfam" id="PF12706">
    <property type="entry name" value="Lactamase_B_2"/>
    <property type="match status" value="1"/>
</dbReference>
<comment type="caution">
    <text evidence="2">The sequence shown here is derived from an EMBL/GenBank/DDBJ whole genome shotgun (WGS) entry which is preliminary data.</text>
</comment>
<keyword evidence="3" id="KW-1185">Reference proteome</keyword>
<organism evidence="2 3">
    <name type="scientific">Kurthia populi</name>
    <dbReference type="NCBI Taxonomy" id="1562132"/>
    <lineage>
        <taxon>Bacteria</taxon>
        <taxon>Bacillati</taxon>
        <taxon>Bacillota</taxon>
        <taxon>Bacilli</taxon>
        <taxon>Bacillales</taxon>
        <taxon>Caryophanaceae</taxon>
        <taxon>Kurthia</taxon>
    </lineage>
</organism>
<dbReference type="Gene3D" id="3.60.15.10">
    <property type="entry name" value="Ribonuclease Z/Hydroxyacylglutathione hydrolase-like"/>
    <property type="match status" value="1"/>
</dbReference>
<evidence type="ECO:0000259" key="1">
    <source>
        <dbReference type="Pfam" id="PF12706"/>
    </source>
</evidence>
<dbReference type="Proteomes" id="UP001597568">
    <property type="component" value="Unassembled WGS sequence"/>
</dbReference>
<protein>
    <submittedName>
        <fullName evidence="2">MBL fold metallo-hydrolase</fullName>
    </submittedName>
</protein>
<dbReference type="SUPFAM" id="SSF56281">
    <property type="entry name" value="Metallo-hydrolase/oxidoreductase"/>
    <property type="match status" value="1"/>
</dbReference>